<sequence>MTVDHVDHHRGSADKYSWIPPFDWSMAYENERWWDEVRHYVDDPWFVQVVGDGVEVARVELDDPGDINPDYTGVPTIGPERLEIQFIEVATAARGRKIGTQVVQMLAERHRARRLFAYSQDADRFWARLGWERFDHPEGDWRALFIQPARVVLASQS</sequence>
<dbReference type="Gene3D" id="3.40.630.30">
    <property type="match status" value="1"/>
</dbReference>
<dbReference type="Pfam" id="PF00583">
    <property type="entry name" value="Acetyltransf_1"/>
    <property type="match status" value="1"/>
</dbReference>
<dbReference type="PROSITE" id="PS51186">
    <property type="entry name" value="GNAT"/>
    <property type="match status" value="1"/>
</dbReference>
<protein>
    <submittedName>
        <fullName evidence="2">GCN5-related N-acetyltransferase</fullName>
    </submittedName>
</protein>
<accession>A0A1Y5PTS0</accession>
<name>A0A1Y5PTS0_9MYCO</name>
<dbReference type="GO" id="GO:0016747">
    <property type="term" value="F:acyltransferase activity, transferring groups other than amino-acyl groups"/>
    <property type="evidence" value="ECO:0007669"/>
    <property type="project" value="InterPro"/>
</dbReference>
<reference evidence="2" key="1">
    <citation type="submission" date="2016-03" db="EMBL/GenBank/DDBJ databases">
        <authorList>
            <person name="Ploux O."/>
        </authorList>
    </citation>
    <scope>NUCLEOTIDE SEQUENCE</scope>
    <source>
        <strain evidence="2">UC10</strain>
    </source>
</reference>
<keyword evidence="2" id="KW-0808">Transferase</keyword>
<dbReference type="SUPFAM" id="SSF55729">
    <property type="entry name" value="Acyl-CoA N-acyltransferases (Nat)"/>
    <property type="match status" value="1"/>
</dbReference>
<dbReference type="AlphaFoldDB" id="A0A1Y5PTS0"/>
<evidence type="ECO:0000259" key="1">
    <source>
        <dbReference type="PROSITE" id="PS51186"/>
    </source>
</evidence>
<dbReference type="InterPro" id="IPR000182">
    <property type="entry name" value="GNAT_dom"/>
</dbReference>
<evidence type="ECO:0000313" key="2">
    <source>
        <dbReference type="EMBL" id="SBS79298.1"/>
    </source>
</evidence>
<proteinExistence type="predicted"/>
<dbReference type="EMBL" id="FLQS01000070">
    <property type="protein sequence ID" value="SBS79298.1"/>
    <property type="molecule type" value="Genomic_DNA"/>
</dbReference>
<organism evidence="2">
    <name type="scientific">uncultured Mycobacterium sp</name>
    <dbReference type="NCBI Taxonomy" id="171292"/>
    <lineage>
        <taxon>Bacteria</taxon>
        <taxon>Bacillati</taxon>
        <taxon>Actinomycetota</taxon>
        <taxon>Actinomycetes</taxon>
        <taxon>Mycobacteriales</taxon>
        <taxon>Mycobacteriaceae</taxon>
        <taxon>Mycobacterium</taxon>
        <taxon>environmental samples</taxon>
    </lineage>
</organism>
<feature type="domain" description="N-acetyltransferase" evidence="1">
    <location>
        <begin position="1"/>
        <end position="150"/>
    </location>
</feature>
<gene>
    <name evidence="2" type="ORF">MHPYR_720003</name>
</gene>
<dbReference type="InterPro" id="IPR016181">
    <property type="entry name" value="Acyl_CoA_acyltransferase"/>
</dbReference>